<feature type="domain" description="Syndetin C-terminal" evidence="2">
    <location>
        <begin position="1205"/>
        <end position="1437"/>
    </location>
</feature>
<proteinExistence type="predicted"/>
<sequence length="1456" mass="166418">MSTSIMRKEEEEESRPHETDPNHLNPSIWKYSKTRQIAFWMKKSVRNVVTPKVSFTQPSSQHGQEDSIDEIDLERDANESHCNSETNLDCDNIDEAMMALSSLRFENDEQQTDDNDAFDHPYDWLLDGDPKEISERTFTNMNSSQHSLTLELNPSQSLELEMETEDSYTGLELEPQCKAVTVIDNTLSINAKEAKVKPQSVDAEPQERIQDESQKEDLESKSIDAVHKSFYSFQNDETWMDTWNGIPDFLPHQDTTTAEGQFILKCQIDRDKSDVGIDELDTENEQYIKELTDEYCDSENTILEILQSMPWEDFDEYKDAENDLFTESAMQQNAYLIEKMSTLDELHQTVTATLLQKVKFKEEVIALEMKRAQAVDHDVTSALSYAKQAITYVQRAKGRDEGLGVSRDGVLGGLYILEESNKRDLLLQLQAIMMKIEEVAEMEARVFDFVHNFTTNLLQDSNGLDNVLKTCENLKNKLLRDDTYLRLECLDESRERVSQIMNYLCQKVEEELMAFIFQRCNGEFEYKWNEKIHNEYNTLLEARITFDDLKMEESKLTSNDDRSQEEEEEDLPDDFASQWAYSIHKALCFEADRSLAKALLDPTVLYDCSTEEPSTFESNIAEIRESLQKIQCFGQDAASVRALTNNLFSIRLEFDERDPNIVGIFHKLCLSLSEVLNSYQKLLKWHTNCYTCKIEGENNTADEESESCSLVATCDDLDCTKDDHTKSTSASNCSRTSSPIQHLRNHSDSDTDIPRIPHSISGPQDNDVSDDQEKFEELAISISSNKRALWLHCKSVLVQFLETIFTSTEDKEEEDWSLTWRQDLESLSDIYKLCEQFLTIGRSFVQEGDRDLAISFLSESKNECSLKKSFGRLCEKYISGAHEEAMTEIGTMMASETWDLLPIDFIENDDDDESQTQVIKSINNFLLGVQQSTCTLVARENCRQAWYNNYNSQPTKTLESFFEEGQNPFALVEIDGAKEKSDNLTSLDLTLTLDGIIDERKTLFDKVLSYSSKNEIALATKTALNGLARWSIRLLDINTKLPIATSQIVTVICNLYDLYFLTVFRLCSGTGGNESILLGTNKRSDHILIDRFPRDIPPPQSGFRNFNRSNSFGMPRNSSNSQLDPVLKRFMNMLVTKYCVADINAPHLSEEDDIAKANRFITRGQASLASWISLEQVESWVLFHDDLSRRDENLYTAKCMEKLFAASSSCLFVTCLLEACILKMNSGSVNKKNSPIIKYYKQLIGAINTIHLKSMQICGSRAIMSRKIVANIVALGDVWAGSKIKEHCNTYIDQLSDRYLTLWDHLSTSSLAASEGILHDVWKHVLESGYLALLEGFAKIHNCSTEGRALMSIDLASFSSNINKRAITERFIETFGKKKDFVPPPSITNMRGMQYVDMYIKVFYFPQEDVLKWIEENREEYHLAQLLSLVSNGAHNQMPAAKFHEMMSLRQKVKSA</sequence>
<keyword evidence="4" id="KW-1185">Reference proteome</keyword>
<dbReference type="GO" id="GO:0042147">
    <property type="term" value="P:retrograde transport, endosome to Golgi"/>
    <property type="evidence" value="ECO:0007669"/>
    <property type="project" value="InterPro"/>
</dbReference>
<evidence type="ECO:0000259" key="2">
    <source>
        <dbReference type="Pfam" id="PF10474"/>
    </source>
</evidence>
<feature type="region of interest" description="Disordered" evidence="1">
    <location>
        <begin position="194"/>
        <end position="220"/>
    </location>
</feature>
<evidence type="ECO:0000256" key="1">
    <source>
        <dbReference type="SAM" id="MobiDB-lite"/>
    </source>
</evidence>
<feature type="compositionally biased region" description="Basic and acidic residues" evidence="1">
    <location>
        <begin position="1"/>
        <end position="21"/>
    </location>
</feature>
<dbReference type="Proteomes" id="UP001054902">
    <property type="component" value="Unassembled WGS sequence"/>
</dbReference>
<dbReference type="Pfam" id="PF10474">
    <property type="entry name" value="Syndetin_C"/>
    <property type="match status" value="1"/>
</dbReference>
<evidence type="ECO:0000313" key="3">
    <source>
        <dbReference type="EMBL" id="GFH49948.1"/>
    </source>
</evidence>
<feature type="region of interest" description="Disordered" evidence="1">
    <location>
        <begin position="723"/>
        <end position="771"/>
    </location>
</feature>
<reference evidence="3 4" key="1">
    <citation type="journal article" date="2021" name="Sci. Rep.">
        <title>The genome of the diatom Chaetoceros tenuissimus carries an ancient integrated fragment of an extant virus.</title>
        <authorList>
            <person name="Hongo Y."/>
            <person name="Kimura K."/>
            <person name="Takaki Y."/>
            <person name="Yoshida Y."/>
            <person name="Baba S."/>
            <person name="Kobayashi G."/>
            <person name="Nagasaki K."/>
            <person name="Hano T."/>
            <person name="Tomaru Y."/>
        </authorList>
    </citation>
    <scope>NUCLEOTIDE SEQUENCE [LARGE SCALE GENOMIC DNA]</scope>
    <source>
        <strain evidence="3 4">NIES-3715</strain>
    </source>
</reference>
<gene>
    <name evidence="3" type="ORF">CTEN210_06424</name>
</gene>
<accession>A0AAD3CQD2</accession>
<feature type="region of interest" description="Disordered" evidence="1">
    <location>
        <begin position="1"/>
        <end position="27"/>
    </location>
</feature>
<dbReference type="PANTHER" id="PTHR13258:SF0">
    <property type="entry name" value="SYNDETIN"/>
    <property type="match status" value="1"/>
</dbReference>
<feature type="compositionally biased region" description="Low complexity" evidence="1">
    <location>
        <begin position="727"/>
        <end position="738"/>
    </location>
</feature>
<organism evidence="3 4">
    <name type="scientific">Chaetoceros tenuissimus</name>
    <dbReference type="NCBI Taxonomy" id="426638"/>
    <lineage>
        <taxon>Eukaryota</taxon>
        <taxon>Sar</taxon>
        <taxon>Stramenopiles</taxon>
        <taxon>Ochrophyta</taxon>
        <taxon>Bacillariophyta</taxon>
        <taxon>Coscinodiscophyceae</taxon>
        <taxon>Chaetocerotophycidae</taxon>
        <taxon>Chaetocerotales</taxon>
        <taxon>Chaetocerotaceae</taxon>
        <taxon>Chaetoceros</taxon>
    </lineage>
</organism>
<dbReference type="GO" id="GO:0032456">
    <property type="term" value="P:endocytic recycling"/>
    <property type="evidence" value="ECO:0007669"/>
    <property type="project" value="InterPro"/>
</dbReference>
<dbReference type="EMBL" id="BLLK01000038">
    <property type="protein sequence ID" value="GFH49948.1"/>
    <property type="molecule type" value="Genomic_DNA"/>
</dbReference>
<dbReference type="InterPro" id="IPR019514">
    <property type="entry name" value="Syndetin_C"/>
</dbReference>
<dbReference type="GO" id="GO:0000149">
    <property type="term" value="F:SNARE binding"/>
    <property type="evidence" value="ECO:0007669"/>
    <property type="project" value="TreeGrafter"/>
</dbReference>
<feature type="compositionally biased region" description="Basic and acidic residues" evidence="1">
    <location>
        <begin position="205"/>
        <end position="220"/>
    </location>
</feature>
<dbReference type="GO" id="GO:1990745">
    <property type="term" value="C:EARP complex"/>
    <property type="evidence" value="ECO:0007669"/>
    <property type="project" value="InterPro"/>
</dbReference>
<evidence type="ECO:0000313" key="4">
    <source>
        <dbReference type="Proteomes" id="UP001054902"/>
    </source>
</evidence>
<dbReference type="InterPro" id="IPR040047">
    <property type="entry name" value="VPS50"/>
</dbReference>
<name>A0AAD3CQD2_9STRA</name>
<dbReference type="PANTHER" id="PTHR13258">
    <property type="entry name" value="SYNDETIN"/>
    <property type="match status" value="1"/>
</dbReference>
<protein>
    <recommendedName>
        <fullName evidence="2">Syndetin C-terminal domain-containing protein</fullName>
    </recommendedName>
</protein>
<dbReference type="GO" id="GO:0005829">
    <property type="term" value="C:cytosol"/>
    <property type="evidence" value="ECO:0007669"/>
    <property type="project" value="GOC"/>
</dbReference>
<comment type="caution">
    <text evidence="3">The sequence shown here is derived from an EMBL/GenBank/DDBJ whole genome shotgun (WGS) entry which is preliminary data.</text>
</comment>
<feature type="compositionally biased region" description="Basic and acidic residues" evidence="1">
    <location>
        <begin position="745"/>
        <end position="755"/>
    </location>
</feature>